<dbReference type="Pfam" id="PF13472">
    <property type="entry name" value="Lipase_GDSL_2"/>
    <property type="match status" value="1"/>
</dbReference>
<dbReference type="Proteomes" id="UP000266234">
    <property type="component" value="Unassembled WGS sequence"/>
</dbReference>
<evidence type="ECO:0000313" key="3">
    <source>
        <dbReference type="Proteomes" id="UP000266234"/>
    </source>
</evidence>
<dbReference type="AlphaFoldDB" id="A0A395S9U8"/>
<dbReference type="Gene3D" id="3.40.50.1110">
    <property type="entry name" value="SGNH hydrolase"/>
    <property type="match status" value="1"/>
</dbReference>
<organism evidence="2 3">
    <name type="scientific">Fusarium longipes</name>
    <dbReference type="NCBI Taxonomy" id="694270"/>
    <lineage>
        <taxon>Eukaryota</taxon>
        <taxon>Fungi</taxon>
        <taxon>Dikarya</taxon>
        <taxon>Ascomycota</taxon>
        <taxon>Pezizomycotina</taxon>
        <taxon>Sordariomycetes</taxon>
        <taxon>Hypocreomycetidae</taxon>
        <taxon>Hypocreales</taxon>
        <taxon>Nectriaceae</taxon>
        <taxon>Fusarium</taxon>
    </lineage>
</organism>
<name>A0A395S9U8_9HYPO</name>
<comment type="caution">
    <text evidence="2">The sequence shown here is derived from an EMBL/GenBank/DDBJ whole genome shotgun (WGS) entry which is preliminary data.</text>
</comment>
<gene>
    <name evidence="2" type="ORF">FLONG3_7827</name>
</gene>
<reference evidence="2 3" key="1">
    <citation type="journal article" date="2018" name="PLoS Pathog.">
        <title>Evolution of structural diversity of trichothecenes, a family of toxins produced by plant pathogenic and entomopathogenic fungi.</title>
        <authorList>
            <person name="Proctor R.H."/>
            <person name="McCormick S.P."/>
            <person name="Kim H.S."/>
            <person name="Cardoza R.E."/>
            <person name="Stanley A.M."/>
            <person name="Lindo L."/>
            <person name="Kelly A."/>
            <person name="Brown D.W."/>
            <person name="Lee T."/>
            <person name="Vaughan M.M."/>
            <person name="Alexander N.J."/>
            <person name="Busman M."/>
            <person name="Gutierrez S."/>
        </authorList>
    </citation>
    <scope>NUCLEOTIDE SEQUENCE [LARGE SCALE GENOMIC DNA]</scope>
    <source>
        <strain evidence="2 3">NRRL 20695</strain>
    </source>
</reference>
<sequence>MFKQRSHETHHNTHRPQITSNPGQYVIALLGDSLFERFKTTGSDLSINCDPTILNLGVGGDKVLNVQYRLDQGLLRHLKNDQPNLKLMYIHMGSNSLKRDGLRTSDVDAYASIINNIQDELPDVKIVITALFKQRDMADELIDETNQLLRNIADQTDTAFLPFEDDQEGMMSDDKVHLNLCGYTKWNELLARDIAIR</sequence>
<dbReference type="InterPro" id="IPR013830">
    <property type="entry name" value="SGNH_hydro"/>
</dbReference>
<keyword evidence="3" id="KW-1185">Reference proteome</keyword>
<evidence type="ECO:0000313" key="2">
    <source>
        <dbReference type="EMBL" id="RGP69191.1"/>
    </source>
</evidence>
<dbReference type="SUPFAM" id="SSF52266">
    <property type="entry name" value="SGNH hydrolase"/>
    <property type="match status" value="1"/>
</dbReference>
<dbReference type="EMBL" id="PXOG01000185">
    <property type="protein sequence ID" value="RGP69191.1"/>
    <property type="molecule type" value="Genomic_DNA"/>
</dbReference>
<accession>A0A395S9U8</accession>
<dbReference type="InterPro" id="IPR036514">
    <property type="entry name" value="SGNH_hydro_sf"/>
</dbReference>
<proteinExistence type="predicted"/>
<protein>
    <recommendedName>
        <fullName evidence="1">SGNH hydrolase-type esterase domain-containing protein</fullName>
    </recommendedName>
</protein>
<dbReference type="OrthoDB" id="505607at2759"/>
<evidence type="ECO:0000259" key="1">
    <source>
        <dbReference type="Pfam" id="PF13472"/>
    </source>
</evidence>
<dbReference type="STRING" id="694270.A0A395S9U8"/>
<feature type="domain" description="SGNH hydrolase-type esterase" evidence="1">
    <location>
        <begin position="50"/>
        <end position="183"/>
    </location>
</feature>